<feature type="compositionally biased region" description="Polar residues" evidence="1">
    <location>
        <begin position="132"/>
        <end position="150"/>
    </location>
</feature>
<reference evidence="3" key="1">
    <citation type="submission" date="2015-08" db="UniProtKB">
        <authorList>
            <consortium name="WormBaseParasite"/>
        </authorList>
    </citation>
    <scope>IDENTIFICATION</scope>
</reference>
<keyword evidence="2" id="KW-1185">Reference proteome</keyword>
<proteinExistence type="predicted"/>
<dbReference type="AlphaFoldDB" id="A0A0K0EEQ5"/>
<name>A0A0K0EEQ5_STRER</name>
<dbReference type="WBParaSite" id="SSTP_0000796800.1">
    <property type="protein sequence ID" value="SSTP_0000796800.1"/>
    <property type="gene ID" value="SSTP_0000796800"/>
</dbReference>
<sequence>MSFSSLNCGDLEYGDDVYSKTVNLPVACFPEFSKQVRNLVQEYYNGECKLEGRLLFRGSGSVAGNNLSLSCLTSISQSSANNSSSYDSGTSDISDPYSYCNKRNNYKDSIVTASEGMSTTNKLERVKKNSQSKKLSTTGDSRTSTQKSFSTENTDKTTTNTSVEAPQRVFNKLRVYAHPDFMNSSTSNKVSNETTNNNSCSKDLSSKNTSTAPVFDDVKLVFCRNANINSYTSRKSLSPVSFDTNGSPKRFS</sequence>
<evidence type="ECO:0000256" key="1">
    <source>
        <dbReference type="SAM" id="MobiDB-lite"/>
    </source>
</evidence>
<evidence type="ECO:0000313" key="2">
    <source>
        <dbReference type="Proteomes" id="UP000035681"/>
    </source>
</evidence>
<protein>
    <submittedName>
        <fullName evidence="3">Doublecortin domain-containing protein</fullName>
    </submittedName>
</protein>
<dbReference type="WBParaSite" id="TCONS_00009736.p1">
    <property type="protein sequence ID" value="TCONS_00009736.p1"/>
    <property type="gene ID" value="XLOC_007499"/>
</dbReference>
<evidence type="ECO:0000313" key="3">
    <source>
        <dbReference type="WBParaSite" id="SSTP_0000796800.1"/>
    </source>
</evidence>
<accession>A0A0K0EEQ5</accession>
<dbReference type="Proteomes" id="UP000035681">
    <property type="component" value="Unplaced"/>
</dbReference>
<feature type="region of interest" description="Disordered" evidence="1">
    <location>
        <begin position="118"/>
        <end position="162"/>
    </location>
</feature>
<organism evidence="3">
    <name type="scientific">Strongyloides stercoralis</name>
    <name type="common">Threadworm</name>
    <dbReference type="NCBI Taxonomy" id="6248"/>
    <lineage>
        <taxon>Eukaryota</taxon>
        <taxon>Metazoa</taxon>
        <taxon>Ecdysozoa</taxon>
        <taxon>Nematoda</taxon>
        <taxon>Chromadorea</taxon>
        <taxon>Rhabditida</taxon>
        <taxon>Tylenchina</taxon>
        <taxon>Panagrolaimomorpha</taxon>
        <taxon>Strongyloidoidea</taxon>
        <taxon>Strongyloididae</taxon>
        <taxon>Strongyloides</taxon>
    </lineage>
</organism>
<feature type="region of interest" description="Disordered" evidence="1">
    <location>
        <begin position="182"/>
        <end position="208"/>
    </location>
</feature>